<dbReference type="Proteomes" id="UP000631114">
    <property type="component" value="Unassembled WGS sequence"/>
</dbReference>
<proteinExistence type="predicted"/>
<reference evidence="1 2" key="1">
    <citation type="submission" date="2020-10" db="EMBL/GenBank/DDBJ databases">
        <title>The Coptis chinensis genome and diversification of protoberbering-type alkaloids.</title>
        <authorList>
            <person name="Wang B."/>
            <person name="Shu S."/>
            <person name="Song C."/>
            <person name="Liu Y."/>
        </authorList>
    </citation>
    <scope>NUCLEOTIDE SEQUENCE [LARGE SCALE GENOMIC DNA]</scope>
    <source>
        <strain evidence="1">HL-2020</strain>
        <tissue evidence="1">Leaf</tissue>
    </source>
</reference>
<evidence type="ECO:0000313" key="1">
    <source>
        <dbReference type="EMBL" id="KAF9622299.1"/>
    </source>
</evidence>
<name>A0A835MCR4_9MAGN</name>
<organism evidence="1 2">
    <name type="scientific">Coptis chinensis</name>
    <dbReference type="NCBI Taxonomy" id="261450"/>
    <lineage>
        <taxon>Eukaryota</taxon>
        <taxon>Viridiplantae</taxon>
        <taxon>Streptophyta</taxon>
        <taxon>Embryophyta</taxon>
        <taxon>Tracheophyta</taxon>
        <taxon>Spermatophyta</taxon>
        <taxon>Magnoliopsida</taxon>
        <taxon>Ranunculales</taxon>
        <taxon>Ranunculaceae</taxon>
        <taxon>Coptidoideae</taxon>
        <taxon>Coptis</taxon>
    </lineage>
</organism>
<dbReference type="OrthoDB" id="206848at2759"/>
<dbReference type="EMBL" id="JADFTS010000002">
    <property type="protein sequence ID" value="KAF9622299.1"/>
    <property type="molecule type" value="Genomic_DNA"/>
</dbReference>
<protein>
    <submittedName>
        <fullName evidence="1">Uncharacterized protein</fullName>
    </submittedName>
</protein>
<sequence length="71" mass="7919">MQIVLYLGLGIIKETRTERTGTTKTSKKIVDAKLAKDFQRLGGLSYFAGAEEKNERVLVHDLGSLTSIHDR</sequence>
<keyword evidence="2" id="KW-1185">Reference proteome</keyword>
<gene>
    <name evidence="1" type="ORF">IFM89_031102</name>
</gene>
<evidence type="ECO:0000313" key="2">
    <source>
        <dbReference type="Proteomes" id="UP000631114"/>
    </source>
</evidence>
<dbReference type="AlphaFoldDB" id="A0A835MCR4"/>
<accession>A0A835MCR4</accession>
<comment type="caution">
    <text evidence="1">The sequence shown here is derived from an EMBL/GenBank/DDBJ whole genome shotgun (WGS) entry which is preliminary data.</text>
</comment>